<keyword evidence="1" id="KW-0812">Transmembrane</keyword>
<feature type="transmembrane region" description="Helical" evidence="1">
    <location>
        <begin position="136"/>
        <end position="154"/>
    </location>
</feature>
<reference evidence="3" key="1">
    <citation type="journal article" date="2019" name="Int. J. Syst. Evol. Microbiol.">
        <title>The Global Catalogue of Microorganisms (GCM) 10K type strain sequencing project: providing services to taxonomists for standard genome sequencing and annotation.</title>
        <authorList>
            <consortium name="The Broad Institute Genomics Platform"/>
            <consortium name="The Broad Institute Genome Sequencing Center for Infectious Disease"/>
            <person name="Wu L."/>
            <person name="Ma J."/>
        </authorList>
    </citation>
    <scope>NUCLEOTIDE SEQUENCE [LARGE SCALE GENOMIC DNA]</scope>
    <source>
        <strain evidence="3">JCM 6921</strain>
    </source>
</reference>
<evidence type="ECO:0008006" key="4">
    <source>
        <dbReference type="Google" id="ProtNLM"/>
    </source>
</evidence>
<evidence type="ECO:0000313" key="3">
    <source>
        <dbReference type="Proteomes" id="UP001500058"/>
    </source>
</evidence>
<keyword evidence="3" id="KW-1185">Reference proteome</keyword>
<feature type="transmembrane region" description="Helical" evidence="1">
    <location>
        <begin position="113"/>
        <end position="130"/>
    </location>
</feature>
<evidence type="ECO:0000256" key="1">
    <source>
        <dbReference type="SAM" id="Phobius"/>
    </source>
</evidence>
<keyword evidence="1" id="KW-1133">Transmembrane helix</keyword>
<dbReference type="EMBL" id="BAAATJ010000007">
    <property type="protein sequence ID" value="GAA2395845.1"/>
    <property type="molecule type" value="Genomic_DNA"/>
</dbReference>
<gene>
    <name evidence="2" type="ORF">GCM10010420_21740</name>
</gene>
<accession>A0ABP5V7J5</accession>
<keyword evidence="1" id="KW-0472">Membrane</keyword>
<dbReference type="Proteomes" id="UP001500058">
    <property type="component" value="Unassembled WGS sequence"/>
</dbReference>
<comment type="caution">
    <text evidence="2">The sequence shown here is derived from an EMBL/GenBank/DDBJ whole genome shotgun (WGS) entry which is preliminary data.</text>
</comment>
<feature type="transmembrane region" description="Helical" evidence="1">
    <location>
        <begin position="77"/>
        <end position="101"/>
    </location>
</feature>
<proteinExistence type="predicted"/>
<protein>
    <recommendedName>
        <fullName evidence="4">Integral membrane protein</fullName>
    </recommendedName>
</protein>
<sequence length="216" mass="22461">MGVYSIPVNMRGRPTRGRAGIVAGSRRFGRWELLNVVGTGVLFAAVPAGSVAVYRLAQRSSCGGRLRHGCDAATGSLVFTAVVAGFLVIGLGIWTVVAYHVFSGRRIPAGRFVPTYVSLCGTALCTGIAVTRDSPAPRLVFGAVALVVLAVEVTRILRLPDRKRGAALLRAASVPLHGGGQENERPWEGPLSGFEIAHYAAMGVGAVAGLLSAVSL</sequence>
<organism evidence="2 3">
    <name type="scientific">Streptomyces glaucosporus</name>
    <dbReference type="NCBI Taxonomy" id="284044"/>
    <lineage>
        <taxon>Bacteria</taxon>
        <taxon>Bacillati</taxon>
        <taxon>Actinomycetota</taxon>
        <taxon>Actinomycetes</taxon>
        <taxon>Kitasatosporales</taxon>
        <taxon>Streptomycetaceae</taxon>
        <taxon>Streptomyces</taxon>
    </lineage>
</organism>
<name>A0ABP5V7J5_9ACTN</name>
<feature type="transmembrane region" description="Helical" evidence="1">
    <location>
        <begin position="33"/>
        <end position="57"/>
    </location>
</feature>
<evidence type="ECO:0000313" key="2">
    <source>
        <dbReference type="EMBL" id="GAA2395845.1"/>
    </source>
</evidence>